<dbReference type="AlphaFoldDB" id="S8AFP9"/>
<evidence type="ECO:0000313" key="6">
    <source>
        <dbReference type="Proteomes" id="UP000015100"/>
    </source>
</evidence>
<sequence>MLVSRVWRRAPTELASASSSSSSSSSFQPHRRPPQLPPNDHLHGPRQHTHMATYAPIEDVQSVLEQFIENVSNLPAELAHLYEELANKDKRVHTLKESIRQKDASIQRFIRQNGSQVPYPKEAAYNKAISDSFKEINAIQDEKCKLAKRATELIEKHVKRLDMKIRDLQREGLISEDFITPQMLSGYAPPNFATGSSGAAGGSGEGTSTGGRSAGGSAGITVNATPGRLQPALTGANRNSTGGGSGGGMSTASTLEGVSRSLAASAEDQLLNTLKGALPTPGPDPKRRRLNTGGPAPVNPSPLANASNANSGVNTPTRGTAPNSQNQLSTRRNGPPPKPVRRPTSTPTVVKKQKNEDDMDEDHSDSDNDDEEEDTGEDQKPYCVCQQVSFGNMVACDNKSCPFEWFHWG</sequence>
<evidence type="ECO:0000256" key="3">
    <source>
        <dbReference type="SAM" id="MobiDB-lite"/>
    </source>
</evidence>
<feature type="domain" description="Inhibitor of growth protein N-terminal histone-binding" evidence="4">
    <location>
        <begin position="63"/>
        <end position="168"/>
    </location>
</feature>
<dbReference type="Gene3D" id="6.10.140.1740">
    <property type="match status" value="1"/>
</dbReference>
<dbReference type="PANTHER" id="PTHR10333">
    <property type="entry name" value="INHIBITOR OF GROWTH PROTEIN"/>
    <property type="match status" value="1"/>
</dbReference>
<dbReference type="Proteomes" id="UP000015100">
    <property type="component" value="Unassembled WGS sequence"/>
</dbReference>
<evidence type="ECO:0000256" key="2">
    <source>
        <dbReference type="PIRSR" id="PIRSR628651-50"/>
    </source>
</evidence>
<gene>
    <name evidence="5" type="ORF">H072_4379</name>
</gene>
<organism evidence="5 6">
    <name type="scientific">Dactylellina haptotyla (strain CBS 200.50)</name>
    <name type="common">Nematode-trapping fungus</name>
    <name type="synonym">Monacrosporium haptotylum</name>
    <dbReference type="NCBI Taxonomy" id="1284197"/>
    <lineage>
        <taxon>Eukaryota</taxon>
        <taxon>Fungi</taxon>
        <taxon>Dikarya</taxon>
        <taxon>Ascomycota</taxon>
        <taxon>Pezizomycotina</taxon>
        <taxon>Orbiliomycetes</taxon>
        <taxon>Orbiliales</taxon>
        <taxon>Orbiliaceae</taxon>
        <taxon>Dactylellina</taxon>
    </lineage>
</organism>
<dbReference type="SUPFAM" id="SSF57903">
    <property type="entry name" value="FYVE/PHD zinc finger"/>
    <property type="match status" value="1"/>
</dbReference>
<dbReference type="OMA" id="YEWFHWK"/>
<comment type="caution">
    <text evidence="5">The sequence shown here is derived from an EMBL/GenBank/DDBJ whole genome shotgun (WGS) entry which is preliminary data.</text>
</comment>
<dbReference type="GO" id="GO:0006355">
    <property type="term" value="P:regulation of DNA-templated transcription"/>
    <property type="evidence" value="ECO:0007669"/>
    <property type="project" value="TreeGrafter"/>
</dbReference>
<reference evidence="5 6" key="1">
    <citation type="journal article" date="2013" name="PLoS Genet.">
        <title>Genomic mechanisms accounting for the adaptation to parasitism in nematode-trapping fungi.</title>
        <authorList>
            <person name="Meerupati T."/>
            <person name="Andersson K.M."/>
            <person name="Friman E."/>
            <person name="Kumar D."/>
            <person name="Tunlid A."/>
            <person name="Ahren D."/>
        </authorList>
    </citation>
    <scope>NUCLEOTIDE SEQUENCE [LARGE SCALE GENOMIC DNA]</scope>
    <source>
        <strain evidence="5 6">CBS 200.50</strain>
    </source>
</reference>
<feature type="compositionally biased region" description="Gly residues" evidence="3">
    <location>
        <begin position="198"/>
        <end position="218"/>
    </location>
</feature>
<dbReference type="InterPro" id="IPR024610">
    <property type="entry name" value="ING_N_histone-binding"/>
</dbReference>
<dbReference type="eggNOG" id="KOG1973">
    <property type="taxonomic scope" value="Eukaryota"/>
</dbReference>
<feature type="region of interest" description="Disordered" evidence="3">
    <location>
        <begin position="189"/>
        <end position="253"/>
    </location>
</feature>
<evidence type="ECO:0000259" key="4">
    <source>
        <dbReference type="SMART" id="SM01408"/>
    </source>
</evidence>
<feature type="compositionally biased region" description="Low complexity" evidence="3">
    <location>
        <begin position="15"/>
        <end position="26"/>
    </location>
</feature>
<name>S8AFP9_DACHA</name>
<dbReference type="SMART" id="SM01408">
    <property type="entry name" value="ING"/>
    <property type="match status" value="1"/>
</dbReference>
<dbReference type="InterPro" id="IPR011011">
    <property type="entry name" value="Znf_FYVE_PHD"/>
</dbReference>
<feature type="region of interest" description="Disordered" evidence="3">
    <location>
        <begin position="1"/>
        <end position="47"/>
    </location>
</feature>
<keyword evidence="6" id="KW-1185">Reference proteome</keyword>
<evidence type="ECO:0000313" key="5">
    <source>
        <dbReference type="EMBL" id="EPS41714.1"/>
    </source>
</evidence>
<proteinExistence type="predicted"/>
<dbReference type="EMBL" id="AQGS01000224">
    <property type="protein sequence ID" value="EPS41714.1"/>
    <property type="molecule type" value="Genomic_DNA"/>
</dbReference>
<evidence type="ECO:0000256" key="1">
    <source>
        <dbReference type="ARBA" id="ARBA00022853"/>
    </source>
</evidence>
<keyword evidence="1" id="KW-0156">Chromatin regulator</keyword>
<dbReference type="InterPro" id="IPR013083">
    <property type="entry name" value="Znf_RING/FYVE/PHD"/>
</dbReference>
<accession>S8AFP9</accession>
<dbReference type="OrthoDB" id="2505961at2759"/>
<feature type="compositionally biased region" description="Low complexity" evidence="3">
    <location>
        <begin position="301"/>
        <end position="311"/>
    </location>
</feature>
<dbReference type="STRING" id="1284197.S8AFP9"/>
<feature type="site" description="Histone H3K4me3 binding" evidence="2">
    <location>
        <position position="405"/>
    </location>
</feature>
<feature type="site" description="Histone H3K4me3 binding" evidence="2">
    <location>
        <position position="393"/>
    </location>
</feature>
<dbReference type="Gene3D" id="3.30.40.10">
    <property type="entry name" value="Zinc/RING finger domain, C3HC4 (zinc finger)"/>
    <property type="match status" value="1"/>
</dbReference>
<feature type="non-terminal residue" evidence="5">
    <location>
        <position position="409"/>
    </location>
</feature>
<feature type="compositionally biased region" description="Polar residues" evidence="3">
    <location>
        <begin position="312"/>
        <end position="332"/>
    </location>
</feature>
<dbReference type="InterPro" id="IPR028651">
    <property type="entry name" value="ING_fam"/>
</dbReference>
<feature type="region of interest" description="Disordered" evidence="3">
    <location>
        <begin position="274"/>
        <end position="380"/>
    </location>
</feature>
<dbReference type="Pfam" id="PF12998">
    <property type="entry name" value="ING"/>
    <property type="match status" value="1"/>
</dbReference>
<dbReference type="GO" id="GO:0035267">
    <property type="term" value="C:NuA4 histone acetyltransferase complex"/>
    <property type="evidence" value="ECO:0007669"/>
    <property type="project" value="TreeGrafter"/>
</dbReference>
<feature type="compositionally biased region" description="Acidic residues" evidence="3">
    <location>
        <begin position="357"/>
        <end position="376"/>
    </location>
</feature>
<feature type="site" description="Histone H3K4me3 binding" evidence="2">
    <location>
        <position position="397"/>
    </location>
</feature>
<dbReference type="CDD" id="cd16858">
    <property type="entry name" value="ING_ING3_Yng2p"/>
    <property type="match status" value="1"/>
</dbReference>
<dbReference type="HOGENOM" id="CLU_031900_7_0_1"/>
<dbReference type="PANTHER" id="PTHR10333:SF100">
    <property type="entry name" value="CHROMATIN MODIFICATION-RELATED PROTEIN YNG2"/>
    <property type="match status" value="1"/>
</dbReference>
<dbReference type="GO" id="GO:0006325">
    <property type="term" value="P:chromatin organization"/>
    <property type="evidence" value="ECO:0007669"/>
    <property type="project" value="UniProtKB-KW"/>
</dbReference>
<feature type="site" description="Histone H3K4me3 binding" evidence="2">
    <location>
        <position position="382"/>
    </location>
</feature>
<dbReference type="GO" id="GO:0005634">
    <property type="term" value="C:nucleus"/>
    <property type="evidence" value="ECO:0007669"/>
    <property type="project" value="TreeGrafter"/>
</dbReference>
<protein>
    <recommendedName>
        <fullName evidence="4">Inhibitor of growth protein N-terminal histone-binding domain-containing protein</fullName>
    </recommendedName>
</protein>
<reference evidence="6" key="2">
    <citation type="submission" date="2013-04" db="EMBL/GenBank/DDBJ databases">
        <title>Genomic mechanisms accounting for the adaptation to parasitism in nematode-trapping fungi.</title>
        <authorList>
            <person name="Ahren D.G."/>
        </authorList>
    </citation>
    <scope>NUCLEOTIDE SEQUENCE [LARGE SCALE GENOMIC DNA]</scope>
    <source>
        <strain evidence="6">CBS 200.50</strain>
    </source>
</reference>